<dbReference type="EC" id="3.2.1.15" evidence="3"/>
<dbReference type="EMBL" id="CP136890">
    <property type="protein sequence ID" value="WOK93056.1"/>
    <property type="molecule type" value="Genomic_DNA"/>
</dbReference>
<keyword evidence="9" id="KW-0961">Cell wall biogenesis/degradation</keyword>
<dbReference type="FunFam" id="2.160.20.10:FF:000028">
    <property type="entry name" value="Polygalacturonase QRT2"/>
    <property type="match status" value="1"/>
</dbReference>
<evidence type="ECO:0000256" key="13">
    <source>
        <dbReference type="SAM" id="SignalP"/>
    </source>
</evidence>
<evidence type="ECO:0000256" key="6">
    <source>
        <dbReference type="ARBA" id="ARBA00022729"/>
    </source>
</evidence>
<protein>
    <recommendedName>
        <fullName evidence="3">endo-polygalacturonase</fullName>
        <ecNumber evidence="3">3.2.1.15</ecNumber>
    </recommendedName>
</protein>
<keyword evidence="6 13" id="KW-0732">Signal</keyword>
<dbReference type="GO" id="GO:0005975">
    <property type="term" value="P:carbohydrate metabolic process"/>
    <property type="evidence" value="ECO:0007669"/>
    <property type="project" value="InterPro"/>
</dbReference>
<evidence type="ECO:0000256" key="9">
    <source>
        <dbReference type="ARBA" id="ARBA00023316"/>
    </source>
</evidence>
<evidence type="ECO:0000313" key="14">
    <source>
        <dbReference type="EMBL" id="WOK93056.1"/>
    </source>
</evidence>
<dbReference type="PROSITE" id="PS00502">
    <property type="entry name" value="POLYGALACTURONASE"/>
    <property type="match status" value="1"/>
</dbReference>
<dbReference type="SMART" id="SM00710">
    <property type="entry name" value="PbH1"/>
    <property type="match status" value="5"/>
</dbReference>
<dbReference type="InterPro" id="IPR011050">
    <property type="entry name" value="Pectin_lyase_fold/virulence"/>
</dbReference>
<evidence type="ECO:0000256" key="12">
    <source>
        <dbReference type="RuleBase" id="RU361169"/>
    </source>
</evidence>
<dbReference type="PANTHER" id="PTHR31375">
    <property type="match status" value="1"/>
</dbReference>
<feature type="active site" evidence="11">
    <location>
        <position position="254"/>
    </location>
</feature>
<comment type="catalytic activity">
    <reaction evidence="10">
        <text>(1,4-alpha-D-galacturonosyl)n+m + H2O = (1,4-alpha-D-galacturonosyl)n + (1,4-alpha-D-galacturonosyl)m.</text>
        <dbReference type="EC" id="3.2.1.15"/>
    </reaction>
</comment>
<keyword evidence="7 12" id="KW-0378">Hydrolase</keyword>
<keyword evidence="8 12" id="KW-0326">Glycosidase</keyword>
<dbReference type="InterPro" id="IPR012334">
    <property type="entry name" value="Pectin_lyas_fold"/>
</dbReference>
<dbReference type="InterPro" id="IPR006626">
    <property type="entry name" value="PbH1"/>
</dbReference>
<dbReference type="Proteomes" id="UP001327560">
    <property type="component" value="Chromosome 1"/>
</dbReference>
<evidence type="ECO:0000256" key="4">
    <source>
        <dbReference type="ARBA" id="ARBA00022512"/>
    </source>
</evidence>
<evidence type="ECO:0000256" key="3">
    <source>
        <dbReference type="ARBA" id="ARBA00012736"/>
    </source>
</evidence>
<evidence type="ECO:0000256" key="10">
    <source>
        <dbReference type="ARBA" id="ARBA00034074"/>
    </source>
</evidence>
<reference evidence="14 15" key="1">
    <citation type="submission" date="2023-10" db="EMBL/GenBank/DDBJ databases">
        <title>Chromosome-scale genome assembly provides insights into flower coloration mechanisms of Canna indica.</title>
        <authorList>
            <person name="Li C."/>
        </authorList>
    </citation>
    <scope>NUCLEOTIDE SEQUENCE [LARGE SCALE GENOMIC DNA]</scope>
    <source>
        <tissue evidence="14">Flower</tissue>
    </source>
</reference>
<dbReference type="GO" id="GO:0010047">
    <property type="term" value="P:fruit dehiscence"/>
    <property type="evidence" value="ECO:0007669"/>
    <property type="project" value="UniProtKB-ARBA"/>
</dbReference>
<dbReference type="GO" id="GO:0009830">
    <property type="term" value="P:cell wall modification involved in abscission"/>
    <property type="evidence" value="ECO:0007669"/>
    <property type="project" value="UniProtKB-ARBA"/>
</dbReference>
<keyword evidence="5" id="KW-0964">Secreted</keyword>
<keyword evidence="4" id="KW-0134">Cell wall</keyword>
<dbReference type="AlphaFoldDB" id="A0AAQ3JQT3"/>
<dbReference type="GO" id="GO:0009901">
    <property type="term" value="P:anther dehiscence"/>
    <property type="evidence" value="ECO:0007669"/>
    <property type="project" value="UniProtKB-ARBA"/>
</dbReference>
<name>A0AAQ3JQT3_9LILI</name>
<accession>A0AAQ3JQT3</accession>
<evidence type="ECO:0000256" key="11">
    <source>
        <dbReference type="PROSITE-ProRule" id="PRU10052"/>
    </source>
</evidence>
<dbReference type="InterPro" id="IPR000743">
    <property type="entry name" value="Glyco_hydro_28"/>
</dbReference>
<evidence type="ECO:0000256" key="7">
    <source>
        <dbReference type="ARBA" id="ARBA00022801"/>
    </source>
</evidence>
<evidence type="ECO:0000256" key="5">
    <source>
        <dbReference type="ARBA" id="ARBA00022525"/>
    </source>
</evidence>
<dbReference type="Pfam" id="PF00295">
    <property type="entry name" value="Glyco_hydro_28"/>
    <property type="match status" value="1"/>
</dbReference>
<gene>
    <name evidence="14" type="ORF">Cni_G01749</name>
</gene>
<dbReference type="SUPFAM" id="SSF51126">
    <property type="entry name" value="Pectin lyase-like"/>
    <property type="match status" value="1"/>
</dbReference>
<keyword evidence="15" id="KW-1185">Reference proteome</keyword>
<sequence>MAQVKLLLLFMLTFFLHNLCLSSHSQSSFVDTQVWSSSHHKVFNVEHFGAKGDGTDDSKAFEKAWAKACSASSSSILLVPKNKKYTLKPVEFRGPCKSPVTVLIKGTLEAPSKLSDWDANKMNTWIMFNTTKNLAVRGGGMLDGKGQVWWQKSCKINSSMALLFRKCKNLVVEDMTVKDGQQIHVWFRRCSNVDASKITISSPDESPNTDGIHITDTKNIIIQNSIIGSGDDCISIVSGSRGVIARKILCGPGHGISIGSLGSNHSLANVSDVLVDDVRLTGTTNGLRIKTWQGGRGYAKHIIFQNIVMDNVKRPIIINQNYCDQDEPCYVQESAVAVSRVLYKNIKGTSASKAAITFNCSQSIPCRHISLQNINLVGEDGNASTSVCSNVVHWKQDGNVIPAPCALN</sequence>
<proteinExistence type="inferred from homology"/>
<feature type="signal peptide" evidence="13">
    <location>
        <begin position="1"/>
        <end position="22"/>
    </location>
</feature>
<evidence type="ECO:0000313" key="15">
    <source>
        <dbReference type="Proteomes" id="UP001327560"/>
    </source>
</evidence>
<dbReference type="Gene3D" id="2.160.20.10">
    <property type="entry name" value="Single-stranded right-handed beta-helix, Pectin lyase-like"/>
    <property type="match status" value="1"/>
</dbReference>
<organism evidence="14 15">
    <name type="scientific">Canna indica</name>
    <name type="common">Indian-shot</name>
    <dbReference type="NCBI Taxonomy" id="4628"/>
    <lineage>
        <taxon>Eukaryota</taxon>
        <taxon>Viridiplantae</taxon>
        <taxon>Streptophyta</taxon>
        <taxon>Embryophyta</taxon>
        <taxon>Tracheophyta</taxon>
        <taxon>Spermatophyta</taxon>
        <taxon>Magnoliopsida</taxon>
        <taxon>Liliopsida</taxon>
        <taxon>Zingiberales</taxon>
        <taxon>Cannaceae</taxon>
        <taxon>Canna</taxon>
    </lineage>
</organism>
<evidence type="ECO:0000256" key="1">
    <source>
        <dbReference type="ARBA" id="ARBA00004191"/>
    </source>
</evidence>
<comment type="similarity">
    <text evidence="2 12">Belongs to the glycosyl hydrolase 28 family.</text>
</comment>
<evidence type="ECO:0000256" key="2">
    <source>
        <dbReference type="ARBA" id="ARBA00008834"/>
    </source>
</evidence>
<feature type="chain" id="PRO_5042896421" description="endo-polygalacturonase" evidence="13">
    <location>
        <begin position="23"/>
        <end position="408"/>
    </location>
</feature>
<comment type="subcellular location">
    <subcellularLocation>
        <location evidence="1">Secreted</location>
        <location evidence="1">Cell wall</location>
    </subcellularLocation>
</comment>
<dbReference type="GO" id="GO:0004650">
    <property type="term" value="F:polygalacturonase activity"/>
    <property type="evidence" value="ECO:0007669"/>
    <property type="project" value="UniProtKB-EC"/>
</dbReference>
<evidence type="ECO:0000256" key="8">
    <source>
        <dbReference type="ARBA" id="ARBA00023295"/>
    </source>
</evidence>